<dbReference type="Pfam" id="PF00083">
    <property type="entry name" value="Sugar_tr"/>
    <property type="match status" value="1"/>
</dbReference>
<feature type="transmembrane region" description="Helical" evidence="7">
    <location>
        <begin position="164"/>
        <end position="187"/>
    </location>
</feature>
<gene>
    <name evidence="9" type="ORF">GCM10020366_08830</name>
</gene>
<dbReference type="SUPFAM" id="SSF103473">
    <property type="entry name" value="MFS general substrate transporter"/>
    <property type="match status" value="1"/>
</dbReference>
<feature type="transmembrane region" description="Helical" evidence="7">
    <location>
        <begin position="126"/>
        <end position="152"/>
    </location>
</feature>
<name>A0ABP6RJ11_9PSEU</name>
<evidence type="ECO:0000259" key="8">
    <source>
        <dbReference type="PROSITE" id="PS50850"/>
    </source>
</evidence>
<feature type="transmembrane region" description="Helical" evidence="7">
    <location>
        <begin position="294"/>
        <end position="316"/>
    </location>
</feature>
<comment type="subcellular location">
    <subcellularLocation>
        <location evidence="1">Cell membrane</location>
        <topology evidence="1">Multi-pass membrane protein</topology>
    </subcellularLocation>
</comment>
<evidence type="ECO:0000256" key="5">
    <source>
        <dbReference type="ARBA" id="ARBA00022989"/>
    </source>
</evidence>
<dbReference type="InterPro" id="IPR036259">
    <property type="entry name" value="MFS_trans_sf"/>
</dbReference>
<accession>A0ABP6RJ11</accession>
<feature type="transmembrane region" description="Helical" evidence="7">
    <location>
        <begin position="255"/>
        <end position="274"/>
    </location>
</feature>
<sequence length="443" mass="46849">MSGTAAEPARANRPATAGRPLSAARIAGSSLLGTLIEIFDFIIYSFMAALVFGPLFFPGASPWMGTLAALATHAVAFGMRPLGALLFGKLGDSRGRRTALLTSMLVMGGSTVAIGLLPPFAVAGFWAPVLLVVCRLLQGLAVGGEWGGAVLVAVEHAPAKRKSLYGAFVQLGTVLGIGLASSVILVVNLWVSEDAFLSWAWRLPFLASALLIALGLVLRRRLEETPAFLAELAERESGQRSARPTVRAVFRDHGLALLAGSLMWSASCSFLYVLMTGLVAYTKQYVPALSAVDVQLGLVLASLLLVVLTVVFAVYADRWGRNGSPRGPGSCWCCGLPGVLADRRRRVRCDAAGDARRHPLLRGVQRCGAVAAVRAVPGGRSLHRHRSVHLVRHGRRGRAAADRRAGAGRFVRRFLGAAVVDPGAVRGAHGARDRAGSAASRYR</sequence>
<keyword evidence="10" id="KW-1185">Reference proteome</keyword>
<evidence type="ECO:0000256" key="4">
    <source>
        <dbReference type="ARBA" id="ARBA00022692"/>
    </source>
</evidence>
<feature type="transmembrane region" description="Helical" evidence="7">
    <location>
        <begin position="199"/>
        <end position="218"/>
    </location>
</feature>
<dbReference type="PROSITE" id="PS50850">
    <property type="entry name" value="MFS"/>
    <property type="match status" value="1"/>
</dbReference>
<evidence type="ECO:0000256" key="1">
    <source>
        <dbReference type="ARBA" id="ARBA00004651"/>
    </source>
</evidence>
<feature type="transmembrane region" description="Helical" evidence="7">
    <location>
        <begin position="99"/>
        <end position="120"/>
    </location>
</feature>
<dbReference type="RefSeq" id="WP_344924425.1">
    <property type="nucleotide sequence ID" value="NZ_BAAAYK010000025.1"/>
</dbReference>
<dbReference type="Gene3D" id="1.20.1250.20">
    <property type="entry name" value="MFS general substrate transporter like domains"/>
    <property type="match status" value="1"/>
</dbReference>
<dbReference type="PANTHER" id="PTHR43045">
    <property type="entry name" value="SHIKIMATE TRANSPORTER"/>
    <property type="match status" value="1"/>
</dbReference>
<organism evidence="9 10">
    <name type="scientific">Saccharopolyspora gregorii</name>
    <dbReference type="NCBI Taxonomy" id="33914"/>
    <lineage>
        <taxon>Bacteria</taxon>
        <taxon>Bacillati</taxon>
        <taxon>Actinomycetota</taxon>
        <taxon>Actinomycetes</taxon>
        <taxon>Pseudonocardiales</taxon>
        <taxon>Pseudonocardiaceae</taxon>
        <taxon>Saccharopolyspora</taxon>
    </lineage>
</organism>
<feature type="domain" description="Major facilitator superfamily (MFS) profile" evidence="8">
    <location>
        <begin position="26"/>
        <end position="443"/>
    </location>
</feature>
<evidence type="ECO:0000256" key="7">
    <source>
        <dbReference type="SAM" id="Phobius"/>
    </source>
</evidence>
<reference evidence="10" key="1">
    <citation type="journal article" date="2019" name="Int. J. Syst. Evol. Microbiol.">
        <title>The Global Catalogue of Microorganisms (GCM) 10K type strain sequencing project: providing services to taxonomists for standard genome sequencing and annotation.</title>
        <authorList>
            <consortium name="The Broad Institute Genomics Platform"/>
            <consortium name="The Broad Institute Genome Sequencing Center for Infectious Disease"/>
            <person name="Wu L."/>
            <person name="Ma J."/>
        </authorList>
    </citation>
    <scope>NUCLEOTIDE SEQUENCE [LARGE SCALE GENOMIC DNA]</scope>
    <source>
        <strain evidence="10">JCM 9687</strain>
    </source>
</reference>
<dbReference type="InterPro" id="IPR020846">
    <property type="entry name" value="MFS_dom"/>
</dbReference>
<evidence type="ECO:0000313" key="10">
    <source>
        <dbReference type="Proteomes" id="UP001500483"/>
    </source>
</evidence>
<proteinExistence type="predicted"/>
<keyword evidence="3" id="KW-1003">Cell membrane</keyword>
<dbReference type="EMBL" id="BAAAYK010000025">
    <property type="protein sequence ID" value="GAA3353901.1"/>
    <property type="molecule type" value="Genomic_DNA"/>
</dbReference>
<protein>
    <recommendedName>
        <fullName evidence="8">Major facilitator superfamily (MFS) profile domain-containing protein</fullName>
    </recommendedName>
</protein>
<keyword evidence="5 7" id="KW-1133">Transmembrane helix</keyword>
<keyword evidence="6 7" id="KW-0472">Membrane</keyword>
<dbReference type="InterPro" id="IPR005828">
    <property type="entry name" value="MFS_sugar_transport-like"/>
</dbReference>
<keyword evidence="2" id="KW-0813">Transport</keyword>
<feature type="transmembrane region" description="Helical" evidence="7">
    <location>
        <begin position="63"/>
        <end position="87"/>
    </location>
</feature>
<evidence type="ECO:0000256" key="6">
    <source>
        <dbReference type="ARBA" id="ARBA00023136"/>
    </source>
</evidence>
<evidence type="ECO:0000256" key="2">
    <source>
        <dbReference type="ARBA" id="ARBA00022448"/>
    </source>
</evidence>
<evidence type="ECO:0000313" key="9">
    <source>
        <dbReference type="EMBL" id="GAA3353901.1"/>
    </source>
</evidence>
<dbReference type="PANTHER" id="PTHR43045:SF1">
    <property type="entry name" value="SHIKIMATE TRANSPORTER"/>
    <property type="match status" value="1"/>
</dbReference>
<keyword evidence="4 7" id="KW-0812">Transmembrane</keyword>
<comment type="caution">
    <text evidence="9">The sequence shown here is derived from an EMBL/GenBank/DDBJ whole genome shotgun (WGS) entry which is preliminary data.</text>
</comment>
<evidence type="ECO:0000256" key="3">
    <source>
        <dbReference type="ARBA" id="ARBA00022475"/>
    </source>
</evidence>
<dbReference type="Proteomes" id="UP001500483">
    <property type="component" value="Unassembled WGS sequence"/>
</dbReference>
<feature type="transmembrane region" description="Helical" evidence="7">
    <location>
        <begin position="35"/>
        <end position="57"/>
    </location>
</feature>